<dbReference type="GO" id="GO:0016020">
    <property type="term" value="C:membrane"/>
    <property type="evidence" value="ECO:0007669"/>
    <property type="project" value="TreeGrafter"/>
</dbReference>
<dbReference type="OrthoDB" id="5825384at2759"/>
<dbReference type="Proteomes" id="UP000494206">
    <property type="component" value="Unassembled WGS sequence"/>
</dbReference>
<dbReference type="Pfam" id="PF19040">
    <property type="entry name" value="SGNH"/>
    <property type="match status" value="1"/>
</dbReference>
<name>A0A8S1F9V2_9PELO</name>
<keyword evidence="5" id="KW-1185">Reference proteome</keyword>
<protein>
    <recommendedName>
        <fullName evidence="6">Acyl_transf_3 domain-containing protein</fullName>
    </recommendedName>
</protein>
<feature type="domain" description="Acyltransferase 3" evidence="2">
    <location>
        <begin position="18"/>
        <end position="357"/>
    </location>
</feature>
<evidence type="ECO:0000313" key="5">
    <source>
        <dbReference type="Proteomes" id="UP000494206"/>
    </source>
</evidence>
<keyword evidence="1" id="KW-0812">Transmembrane</keyword>
<proteinExistence type="predicted"/>
<feature type="domain" description="SGNH" evidence="3">
    <location>
        <begin position="439"/>
        <end position="678"/>
    </location>
</feature>
<keyword evidence="1" id="KW-1133">Transmembrane helix</keyword>
<accession>A0A8S1F9V2</accession>
<dbReference type="InterPro" id="IPR050879">
    <property type="entry name" value="Acyltransferase_3"/>
</dbReference>
<reference evidence="4 5" key="1">
    <citation type="submission" date="2020-04" db="EMBL/GenBank/DDBJ databases">
        <authorList>
            <person name="Laetsch R D."/>
            <person name="Stevens L."/>
            <person name="Kumar S."/>
            <person name="Blaxter L. M."/>
        </authorList>
    </citation>
    <scope>NUCLEOTIDE SEQUENCE [LARGE SCALE GENOMIC DNA]</scope>
</reference>
<evidence type="ECO:0008006" key="6">
    <source>
        <dbReference type="Google" id="ProtNLM"/>
    </source>
</evidence>
<evidence type="ECO:0000259" key="3">
    <source>
        <dbReference type="Pfam" id="PF19040"/>
    </source>
</evidence>
<sequence length="684" mass="78509">MKNAWKGVRSGVSSKREDLQGIRGIAIISVLGFHFYPSIFPNGYLGVDQFFVLSGFLMCMLLKRTESDPISTLILNFYTKRFRRILPLYFLVIFLILVALYSVFPETAIENNLSSAANALLFVSNRPKTAEEDYFQMMGIASDLFTHTWSLSVEIQFYFIVPIIFIIGSYFSSHMAYYAIIGLASFTFYSISNESVSFNSVFARIWQFVIGMVVYFYALNTKPSPSYKPLGIRELGIAPKKLLDDDAQSTSRFNLQARFVSIAQYVLFAAIVCISNCPVLMPSVITRLLVTMSTGALMCISDGNMVLSNKMLAYIGDFSYSLYLIHWPIYTYWKLIYQNDNSALFFCLLASVFLAILSYEFFEKRTSMQIFTIVVALLTANAFILNKDAIIYNLSVRPEVHHNLTQVVGLPENLTIDDAAYYNHLWTINDMTNLMVPNCIYERKGPLGWCNYTGLDARSKYKLFFFGNSWTANHAKLLFDECRDTAHTIVQSSAYGCEPLYPTVNVIECEREIQVFRKRIAEEQPDYAFLISRFITVGDPIPSNVTNLGTDDYIYQVMLDNVRFYADNTKKKLFILDAVPRINPFEIPNIVPNLKSNMDPAEIDRRLVNEVDYEACRKRFAQLFNDCGDKCQQIDYQPEFFNNATNTFRYFDELGIVYFTGLNHLSPHGLERVRHLYHDICQQL</sequence>
<dbReference type="GO" id="GO:0000271">
    <property type="term" value="P:polysaccharide biosynthetic process"/>
    <property type="evidence" value="ECO:0007669"/>
    <property type="project" value="TreeGrafter"/>
</dbReference>
<organism evidence="4 5">
    <name type="scientific">Caenorhabditis bovis</name>
    <dbReference type="NCBI Taxonomy" id="2654633"/>
    <lineage>
        <taxon>Eukaryota</taxon>
        <taxon>Metazoa</taxon>
        <taxon>Ecdysozoa</taxon>
        <taxon>Nematoda</taxon>
        <taxon>Chromadorea</taxon>
        <taxon>Rhabditida</taxon>
        <taxon>Rhabditina</taxon>
        <taxon>Rhabditomorpha</taxon>
        <taxon>Rhabditoidea</taxon>
        <taxon>Rhabditidae</taxon>
        <taxon>Peloderinae</taxon>
        <taxon>Caenorhabditis</taxon>
    </lineage>
</organism>
<feature type="transmembrane region" description="Helical" evidence="1">
    <location>
        <begin position="157"/>
        <end position="189"/>
    </location>
</feature>
<evidence type="ECO:0000256" key="1">
    <source>
        <dbReference type="SAM" id="Phobius"/>
    </source>
</evidence>
<dbReference type="GO" id="GO:0016747">
    <property type="term" value="F:acyltransferase activity, transferring groups other than amino-acyl groups"/>
    <property type="evidence" value="ECO:0007669"/>
    <property type="project" value="InterPro"/>
</dbReference>
<feature type="transmembrane region" description="Helical" evidence="1">
    <location>
        <begin position="201"/>
        <end position="219"/>
    </location>
</feature>
<feature type="transmembrane region" description="Helical" evidence="1">
    <location>
        <begin position="45"/>
        <end position="64"/>
    </location>
</feature>
<feature type="transmembrane region" description="Helical" evidence="1">
    <location>
        <begin position="21"/>
        <end position="39"/>
    </location>
</feature>
<dbReference type="InterPro" id="IPR002656">
    <property type="entry name" value="Acyl_transf_3_dom"/>
</dbReference>
<feature type="transmembrane region" description="Helical" evidence="1">
    <location>
        <begin position="369"/>
        <end position="385"/>
    </location>
</feature>
<gene>
    <name evidence="4" type="ORF">CBOVIS_LOCUS11097</name>
</gene>
<feature type="transmembrane region" description="Helical" evidence="1">
    <location>
        <begin position="342"/>
        <end position="362"/>
    </location>
</feature>
<feature type="transmembrane region" description="Helical" evidence="1">
    <location>
        <begin position="311"/>
        <end position="330"/>
    </location>
</feature>
<feature type="transmembrane region" description="Helical" evidence="1">
    <location>
        <begin position="262"/>
        <end position="290"/>
    </location>
</feature>
<feature type="transmembrane region" description="Helical" evidence="1">
    <location>
        <begin position="85"/>
        <end position="104"/>
    </location>
</feature>
<dbReference type="Pfam" id="PF01757">
    <property type="entry name" value="Acyl_transf_3"/>
    <property type="match status" value="1"/>
</dbReference>
<keyword evidence="1" id="KW-0472">Membrane</keyword>
<dbReference type="InterPro" id="IPR043968">
    <property type="entry name" value="SGNH"/>
</dbReference>
<dbReference type="PANTHER" id="PTHR23028">
    <property type="entry name" value="ACETYLTRANSFERASE"/>
    <property type="match status" value="1"/>
</dbReference>
<comment type="caution">
    <text evidence="4">The sequence shown here is derived from an EMBL/GenBank/DDBJ whole genome shotgun (WGS) entry which is preliminary data.</text>
</comment>
<evidence type="ECO:0000259" key="2">
    <source>
        <dbReference type="Pfam" id="PF01757"/>
    </source>
</evidence>
<dbReference type="AlphaFoldDB" id="A0A8S1F9V2"/>
<dbReference type="EMBL" id="CADEPM010000008">
    <property type="protein sequence ID" value="CAB3409443.1"/>
    <property type="molecule type" value="Genomic_DNA"/>
</dbReference>
<dbReference type="PANTHER" id="PTHR23028:SF127">
    <property type="entry name" value="ACYL_TRANSF_3 DOMAIN-CONTAINING PROTEIN-RELATED"/>
    <property type="match status" value="1"/>
</dbReference>
<evidence type="ECO:0000313" key="4">
    <source>
        <dbReference type="EMBL" id="CAB3409443.1"/>
    </source>
</evidence>